<evidence type="ECO:0000256" key="4">
    <source>
        <dbReference type="ARBA" id="ARBA00022737"/>
    </source>
</evidence>
<organism evidence="7 8">
    <name type="scientific">Cavenderia fasciculata</name>
    <name type="common">Slime mold</name>
    <name type="synonym">Dictyostelium fasciculatum</name>
    <dbReference type="NCBI Taxonomy" id="261658"/>
    <lineage>
        <taxon>Eukaryota</taxon>
        <taxon>Amoebozoa</taxon>
        <taxon>Evosea</taxon>
        <taxon>Eumycetozoa</taxon>
        <taxon>Dictyostelia</taxon>
        <taxon>Acytosteliales</taxon>
        <taxon>Cavenderiaceae</taxon>
        <taxon>Cavenderia</taxon>
    </lineage>
</organism>
<protein>
    <recommendedName>
        <fullName evidence="9">HEAT repeat-containing protein</fullName>
    </recommendedName>
</protein>
<evidence type="ECO:0008006" key="9">
    <source>
        <dbReference type="Google" id="ProtNLM"/>
    </source>
</evidence>
<keyword evidence="2" id="KW-0813">Transport</keyword>
<evidence type="ECO:0000256" key="5">
    <source>
        <dbReference type="ARBA" id="ARBA00022927"/>
    </source>
</evidence>
<dbReference type="InterPro" id="IPR016024">
    <property type="entry name" value="ARM-type_fold"/>
</dbReference>
<dbReference type="GeneID" id="14871202"/>
<evidence type="ECO:0000313" key="7">
    <source>
        <dbReference type="EMBL" id="EGG19072.1"/>
    </source>
</evidence>
<gene>
    <name evidence="7" type="ORF">DFA_02316</name>
</gene>
<dbReference type="EMBL" id="GL883016">
    <property type="protein sequence ID" value="EGG19072.1"/>
    <property type="molecule type" value="Genomic_DNA"/>
</dbReference>
<dbReference type="InterPro" id="IPR040122">
    <property type="entry name" value="Importin_beta"/>
</dbReference>
<dbReference type="AlphaFoldDB" id="F4PZ43"/>
<keyword evidence="4" id="KW-0677">Repeat</keyword>
<sequence>MPPKQSYKQILIIKIFVSGKKELTEEKQYCLMMPMLLSILSNIDGIARGDLIDRIVLNLYNLHGSKNQKSIKKMTLQIIKTLIEVLDRHCETGFKDTSRTKSIIFDCLLFMATPTNFTDQTESVINHLYEWLVNQFEDAPLEEWTDSRSESGNFYIYSFEKDDDETVKVKNQEDQLIAAHLGIRRLVELDQRALVPIFNRLMTMLDSKLWRVRYTALISISELCVNTNLSHNITNQFPLVLKLVLNSVDDENIKVRWAMLHCLGKLSIEMGKEMNESRVQIFSVISKFIDDPNERIQNRCSMLILLLTDSFTNDNVDDNVFKVLNGWFEILLESTKPYVLEWAIQSLMYVIDKVYKRCKNYVGKLIPIFFSFLEKPFTKQSKRFCRGAIKTFSKFSIFIDKKMLQRFMNEMSFDPVDIVKISPIFIQAIGKWFNLFTNGGQDDCRYTRLSTQRRKEKKKCSQSFDKNHRLQTIGTILLELDDDQIKDISMDLLPQCMKLCNLAQVGIEKTIKVFGRQLDTVLEEILDDFNYGTMYEYVDLTTNIIKAMGNDVIMTLDQVESTLNTFTVVLEMLDSDFHDSDVEDNLYRPISMMIKLNSTATSPLITYDILDRCCKKLGDTNTDEVFCKGEILNFLTEYCKHGGESAINSFPQIIPTIIWCLVNLDDDWDLRTAATALGAAAQTAKDRFSPWATEAIQGLENMILTSTSKDSIRAKEAISSIGKIIRYVPQVVVIVANTIDIIPRWLNHLPLTVRYREYTRDSSVIEDLCAIVHLYTNKCLGKDYQHVTQLYKIINHYKKQQMSKRVIYMNYSIKLGH</sequence>
<name>F4PZ43_CACFS</name>
<dbReference type="InterPro" id="IPR021133">
    <property type="entry name" value="HEAT_type_2"/>
</dbReference>
<dbReference type="InterPro" id="IPR011989">
    <property type="entry name" value="ARM-like"/>
</dbReference>
<keyword evidence="8" id="KW-1185">Reference proteome</keyword>
<reference evidence="8" key="1">
    <citation type="journal article" date="2011" name="Genome Res.">
        <title>Phylogeny-wide analysis of social amoeba genomes highlights ancient origins for complex intercellular communication.</title>
        <authorList>
            <person name="Heidel A.J."/>
            <person name="Lawal H.M."/>
            <person name="Felder M."/>
            <person name="Schilde C."/>
            <person name="Helps N.R."/>
            <person name="Tunggal B."/>
            <person name="Rivero F."/>
            <person name="John U."/>
            <person name="Schleicher M."/>
            <person name="Eichinger L."/>
            <person name="Platzer M."/>
            <person name="Noegel A.A."/>
            <person name="Schaap P."/>
            <person name="Gloeckner G."/>
        </authorList>
    </citation>
    <scope>NUCLEOTIDE SEQUENCE [LARGE SCALE GENOMIC DNA]</scope>
    <source>
        <strain evidence="8">SH3</strain>
    </source>
</reference>
<evidence type="ECO:0000256" key="1">
    <source>
        <dbReference type="ARBA" id="ARBA00004496"/>
    </source>
</evidence>
<dbReference type="OrthoDB" id="30818at2759"/>
<dbReference type="GO" id="GO:0006606">
    <property type="term" value="P:protein import into nucleus"/>
    <property type="evidence" value="ECO:0007669"/>
    <property type="project" value="InterPro"/>
</dbReference>
<dbReference type="PANTHER" id="PTHR10527">
    <property type="entry name" value="IMPORTIN BETA"/>
    <property type="match status" value="1"/>
</dbReference>
<evidence type="ECO:0000256" key="2">
    <source>
        <dbReference type="ARBA" id="ARBA00022448"/>
    </source>
</evidence>
<dbReference type="Proteomes" id="UP000007797">
    <property type="component" value="Unassembled WGS sequence"/>
</dbReference>
<dbReference type="SUPFAM" id="SSF48371">
    <property type="entry name" value="ARM repeat"/>
    <property type="match status" value="1"/>
</dbReference>
<keyword evidence="3" id="KW-0963">Cytoplasm</keyword>
<dbReference type="GO" id="GO:0005737">
    <property type="term" value="C:cytoplasm"/>
    <property type="evidence" value="ECO:0007669"/>
    <property type="project" value="UniProtKB-SubCell"/>
</dbReference>
<dbReference type="Gene3D" id="1.25.10.10">
    <property type="entry name" value="Leucine-rich Repeat Variant"/>
    <property type="match status" value="1"/>
</dbReference>
<evidence type="ECO:0000256" key="6">
    <source>
        <dbReference type="PROSITE-ProRule" id="PRU00103"/>
    </source>
</evidence>
<comment type="subcellular location">
    <subcellularLocation>
        <location evidence="1">Cytoplasm</location>
    </subcellularLocation>
</comment>
<dbReference type="PROSITE" id="PS50077">
    <property type="entry name" value="HEAT_REPEAT"/>
    <property type="match status" value="1"/>
</dbReference>
<evidence type="ECO:0000256" key="3">
    <source>
        <dbReference type="ARBA" id="ARBA00022490"/>
    </source>
</evidence>
<dbReference type="RefSeq" id="XP_004366705.1">
    <property type="nucleotide sequence ID" value="XM_004366648.1"/>
</dbReference>
<feature type="repeat" description="HEAT" evidence="6">
    <location>
        <begin position="240"/>
        <end position="278"/>
    </location>
</feature>
<keyword evidence="5" id="KW-0653">Protein transport</keyword>
<evidence type="ECO:0000313" key="8">
    <source>
        <dbReference type="Proteomes" id="UP000007797"/>
    </source>
</evidence>
<dbReference type="KEGG" id="dfa:DFA_02316"/>
<accession>F4PZ43</accession>
<proteinExistence type="predicted"/>